<dbReference type="PANTHER" id="PTHR12283">
    <property type="entry name" value="GLUTAMINYL-PEPTIDE CYCLOTRANSFERASE"/>
    <property type="match status" value="1"/>
</dbReference>
<dbReference type="Proteomes" id="UP000245119">
    <property type="component" value="Linkage Group LG8"/>
</dbReference>
<reference evidence="8 9" key="1">
    <citation type="submission" date="2018-04" db="EMBL/GenBank/DDBJ databases">
        <title>The genome of golden apple snail Pomacea canaliculata provides insight into stress tolerance and invasive adaptation.</title>
        <authorList>
            <person name="Liu C."/>
            <person name="Liu B."/>
            <person name="Ren Y."/>
            <person name="Zhang Y."/>
            <person name="Wang H."/>
            <person name="Li S."/>
            <person name="Jiang F."/>
            <person name="Yin L."/>
            <person name="Zhang G."/>
            <person name="Qian W."/>
            <person name="Fan W."/>
        </authorList>
    </citation>
    <scope>NUCLEOTIDE SEQUENCE [LARGE SCALE GENOMIC DNA]</scope>
    <source>
        <strain evidence="8">SZHN2017</strain>
        <tissue evidence="8">Muscle</tissue>
    </source>
</reference>
<evidence type="ECO:0000256" key="1">
    <source>
        <dbReference type="ARBA" id="ARBA00000001"/>
    </source>
</evidence>
<dbReference type="AlphaFoldDB" id="A0A2T7NWQ9"/>
<evidence type="ECO:0000313" key="8">
    <source>
        <dbReference type="EMBL" id="PVD25610.1"/>
    </source>
</evidence>
<dbReference type="Pfam" id="PF04389">
    <property type="entry name" value="Peptidase_M28"/>
    <property type="match status" value="2"/>
</dbReference>
<comment type="caution">
    <text evidence="8">The sequence shown here is derived from an EMBL/GenBank/DDBJ whole genome shotgun (WGS) entry which is preliminary data.</text>
</comment>
<feature type="chain" id="PRO_5015444321" description="glutaminyl-peptide cyclotransferase" evidence="6">
    <location>
        <begin position="26"/>
        <end position="486"/>
    </location>
</feature>
<dbReference type="SUPFAM" id="SSF53187">
    <property type="entry name" value="Zn-dependent exopeptidases"/>
    <property type="match status" value="2"/>
</dbReference>
<dbReference type="GO" id="GO:0016603">
    <property type="term" value="F:glutaminyl-peptide cyclotransferase activity"/>
    <property type="evidence" value="ECO:0007669"/>
    <property type="project" value="UniProtKB-EC"/>
</dbReference>
<evidence type="ECO:0000256" key="4">
    <source>
        <dbReference type="ARBA" id="ARBA00022679"/>
    </source>
</evidence>
<evidence type="ECO:0000256" key="3">
    <source>
        <dbReference type="ARBA" id="ARBA00012012"/>
    </source>
</evidence>
<dbReference type="STRING" id="400727.A0A2T7NWQ9"/>
<evidence type="ECO:0000256" key="6">
    <source>
        <dbReference type="SAM" id="SignalP"/>
    </source>
</evidence>
<protein>
    <recommendedName>
        <fullName evidence="3">glutaminyl-peptide cyclotransferase</fullName>
        <ecNumber evidence="3">2.3.2.5</ecNumber>
    </recommendedName>
</protein>
<dbReference type="PANTHER" id="PTHR12283:SF6">
    <property type="entry name" value="GLUTAMINYL-PEPTIDE CYCLOTRANSFERASE-RELATED"/>
    <property type="match status" value="1"/>
</dbReference>
<dbReference type="Gene3D" id="3.40.630.10">
    <property type="entry name" value="Zn peptidases"/>
    <property type="match status" value="2"/>
</dbReference>
<keyword evidence="5" id="KW-0012">Acyltransferase</keyword>
<organism evidence="8 9">
    <name type="scientific">Pomacea canaliculata</name>
    <name type="common">Golden apple snail</name>
    <dbReference type="NCBI Taxonomy" id="400727"/>
    <lineage>
        <taxon>Eukaryota</taxon>
        <taxon>Metazoa</taxon>
        <taxon>Spiralia</taxon>
        <taxon>Lophotrochozoa</taxon>
        <taxon>Mollusca</taxon>
        <taxon>Gastropoda</taxon>
        <taxon>Caenogastropoda</taxon>
        <taxon>Architaenioglossa</taxon>
        <taxon>Ampullarioidea</taxon>
        <taxon>Ampullariidae</taxon>
        <taxon>Pomacea</taxon>
    </lineage>
</organism>
<dbReference type="EC" id="2.3.2.5" evidence="3"/>
<name>A0A2T7NWQ9_POMCA</name>
<gene>
    <name evidence="8" type="ORF">C0Q70_13269</name>
</gene>
<dbReference type="InterPro" id="IPR040234">
    <property type="entry name" value="QC/QCL"/>
</dbReference>
<accession>A0A2T7NWQ9</accession>
<evidence type="ECO:0000256" key="2">
    <source>
        <dbReference type="ARBA" id="ARBA00006014"/>
    </source>
</evidence>
<keyword evidence="4" id="KW-0808">Transferase</keyword>
<dbReference type="GO" id="GO:0008270">
    <property type="term" value="F:zinc ion binding"/>
    <property type="evidence" value="ECO:0007669"/>
    <property type="project" value="TreeGrafter"/>
</dbReference>
<sequence>MHGAAPLAEWLCLLLLCWTRGQILAQRDSCRSIESNVVRNNLGDLAVGLSRRGQFREYALRPFLQPRVPDTPGSTTVRNHITTWMSSVGWTVEEDSFQQQTPFGTRRFTNVIATLDPSKSRRIVLACHYDSKLYNNMVFIGATDSAVPCALMLETALRMQNHFRSTKESNSDLTLQFVFFDGEEALMTWSQYDSLYGSKHLAAKWADTPDPNNLGLTYIQTIEQMILMDLIGTPDTSFDLQFAQTASSYYKLRNIEQCLQQHGYLNPTQRNRPIFTNRRARGGVEDDHIPFLERNMDASLAANFEMLPDVIHGEDLALQLVFFDGEEAFQQWTATDSLYGARHLAAKWEEHSLLSPVREFILLDLIGTSDTRFISHFSSTNSLYELLMKIEKHLSDNAMLSNRRSQRIFTSMRAAGGVEDDHIPFLKRGVDVLHLISTPFPSVWHKMTDDADHLDFDLIGDFSRIFRVFLANLLHLEPENIGCRKK</sequence>
<keyword evidence="9" id="KW-1185">Reference proteome</keyword>
<dbReference type="InterPro" id="IPR007484">
    <property type="entry name" value="Peptidase_M28"/>
</dbReference>
<keyword evidence="6" id="KW-0732">Signal</keyword>
<evidence type="ECO:0000313" key="9">
    <source>
        <dbReference type="Proteomes" id="UP000245119"/>
    </source>
</evidence>
<comment type="catalytic activity">
    <reaction evidence="1">
        <text>N-terminal L-glutaminyl-[peptide] = N-terminal 5-oxo-L-prolyl-[peptide] + NH4(+)</text>
        <dbReference type="Rhea" id="RHEA:23652"/>
        <dbReference type="Rhea" id="RHEA-COMP:11736"/>
        <dbReference type="Rhea" id="RHEA-COMP:11846"/>
        <dbReference type="ChEBI" id="CHEBI:28938"/>
        <dbReference type="ChEBI" id="CHEBI:64722"/>
        <dbReference type="ChEBI" id="CHEBI:87215"/>
        <dbReference type="EC" id="2.3.2.5"/>
    </reaction>
</comment>
<evidence type="ECO:0000256" key="5">
    <source>
        <dbReference type="ARBA" id="ARBA00023315"/>
    </source>
</evidence>
<feature type="domain" description="Peptidase M28" evidence="7">
    <location>
        <begin position="110"/>
        <end position="312"/>
    </location>
</feature>
<dbReference type="EMBL" id="PZQS01000008">
    <property type="protein sequence ID" value="PVD25610.1"/>
    <property type="molecule type" value="Genomic_DNA"/>
</dbReference>
<proteinExistence type="inferred from homology"/>
<evidence type="ECO:0000259" key="7">
    <source>
        <dbReference type="Pfam" id="PF04389"/>
    </source>
</evidence>
<feature type="domain" description="Peptidase M28" evidence="7">
    <location>
        <begin position="316"/>
        <end position="467"/>
    </location>
</feature>
<dbReference type="OrthoDB" id="3907302at2759"/>
<feature type="signal peptide" evidence="6">
    <location>
        <begin position="1"/>
        <end position="25"/>
    </location>
</feature>
<comment type="similarity">
    <text evidence="2">Belongs to the glutaminyl-peptide cyclotransferase family.</text>
</comment>